<feature type="domain" description="DNA methylase N-4/N-6" evidence="3">
    <location>
        <begin position="102"/>
        <end position="138"/>
    </location>
</feature>
<evidence type="ECO:0000256" key="2">
    <source>
        <dbReference type="ARBA" id="ARBA00022679"/>
    </source>
</evidence>
<dbReference type="InterPro" id="IPR001091">
    <property type="entry name" value="RM_Methyltransferase"/>
</dbReference>
<dbReference type="CDD" id="cd02440">
    <property type="entry name" value="AdoMet_MTases"/>
    <property type="match status" value="1"/>
</dbReference>
<proteinExistence type="predicted"/>
<dbReference type="Pfam" id="PF01555">
    <property type="entry name" value="N6_N4_Mtase"/>
    <property type="match status" value="1"/>
</dbReference>
<dbReference type="GO" id="GO:0032259">
    <property type="term" value="P:methylation"/>
    <property type="evidence" value="ECO:0007669"/>
    <property type="project" value="UniProtKB-KW"/>
</dbReference>
<keyword evidence="1" id="KW-0489">Methyltransferase</keyword>
<dbReference type="EMBL" id="LAZR01048875">
    <property type="protein sequence ID" value="KKK90942.1"/>
    <property type="molecule type" value="Genomic_DNA"/>
</dbReference>
<evidence type="ECO:0000259" key="3">
    <source>
        <dbReference type="Pfam" id="PF01555"/>
    </source>
</evidence>
<accession>A0A0F8ZAX1</accession>
<organism evidence="4">
    <name type="scientific">marine sediment metagenome</name>
    <dbReference type="NCBI Taxonomy" id="412755"/>
    <lineage>
        <taxon>unclassified sequences</taxon>
        <taxon>metagenomes</taxon>
        <taxon>ecological metagenomes</taxon>
    </lineage>
</organism>
<reference evidence="4" key="1">
    <citation type="journal article" date="2015" name="Nature">
        <title>Complex archaea that bridge the gap between prokaryotes and eukaryotes.</title>
        <authorList>
            <person name="Spang A."/>
            <person name="Saw J.H."/>
            <person name="Jorgensen S.L."/>
            <person name="Zaremba-Niedzwiedzka K."/>
            <person name="Martijn J."/>
            <person name="Lind A.E."/>
            <person name="van Eijk R."/>
            <person name="Schleper C."/>
            <person name="Guy L."/>
            <person name="Ettema T.J."/>
        </authorList>
    </citation>
    <scope>NUCLEOTIDE SEQUENCE</scope>
</reference>
<comment type="caution">
    <text evidence="4">The sequence shown here is derived from an EMBL/GenBank/DDBJ whole genome shotgun (WGS) entry which is preliminary data.</text>
</comment>
<gene>
    <name evidence="4" type="ORF">LCGC14_2717960</name>
</gene>
<dbReference type="InterPro" id="IPR029063">
    <property type="entry name" value="SAM-dependent_MTases_sf"/>
</dbReference>
<sequence length="159" mass="17643">KVNGRRFHRLCRGLDDRPVLPDRERKSLGKEITFEADVMDRRVVERTPMKVREGPGRKELKNSAIGSSTRTAITGTMIAPPTSRTVGWEPGCGCGADVMPCTVLDPFCGSGTTLVAARRLACHAVGIELNPEYARIAHDRIRKDISFQLRAAFPQKSRR</sequence>
<dbReference type="Gene3D" id="3.40.50.150">
    <property type="entry name" value="Vaccinia Virus protein VP39"/>
    <property type="match status" value="1"/>
</dbReference>
<dbReference type="AlphaFoldDB" id="A0A0F8ZAX1"/>
<dbReference type="InterPro" id="IPR002941">
    <property type="entry name" value="DNA_methylase_N4/N6"/>
</dbReference>
<evidence type="ECO:0000313" key="4">
    <source>
        <dbReference type="EMBL" id="KKK90942.1"/>
    </source>
</evidence>
<dbReference type="PRINTS" id="PR00508">
    <property type="entry name" value="S21N4MTFRASE"/>
</dbReference>
<feature type="non-terminal residue" evidence="4">
    <location>
        <position position="1"/>
    </location>
</feature>
<keyword evidence="2" id="KW-0808">Transferase</keyword>
<protein>
    <recommendedName>
        <fullName evidence="3">DNA methylase N-4/N-6 domain-containing protein</fullName>
    </recommendedName>
</protein>
<dbReference type="SUPFAM" id="SSF53335">
    <property type="entry name" value="S-adenosyl-L-methionine-dependent methyltransferases"/>
    <property type="match status" value="1"/>
</dbReference>
<dbReference type="GO" id="GO:0003677">
    <property type="term" value="F:DNA binding"/>
    <property type="evidence" value="ECO:0007669"/>
    <property type="project" value="InterPro"/>
</dbReference>
<evidence type="ECO:0000256" key="1">
    <source>
        <dbReference type="ARBA" id="ARBA00022603"/>
    </source>
</evidence>
<name>A0A0F8ZAX1_9ZZZZ</name>
<dbReference type="GO" id="GO:0008170">
    <property type="term" value="F:N-methyltransferase activity"/>
    <property type="evidence" value="ECO:0007669"/>
    <property type="project" value="InterPro"/>
</dbReference>